<dbReference type="Pfam" id="PF07591">
    <property type="entry name" value="PT-HINT"/>
    <property type="match status" value="1"/>
</dbReference>
<dbReference type="NCBIfam" id="TIGR01443">
    <property type="entry name" value="intein_Cterm"/>
    <property type="match status" value="1"/>
</dbReference>
<protein>
    <recommendedName>
        <fullName evidence="2">Hint domain-containing protein</fullName>
    </recommendedName>
</protein>
<organism evidence="3 4">
    <name type="scientific">Actinacidiphila epipremni</name>
    <dbReference type="NCBI Taxonomy" id="2053013"/>
    <lineage>
        <taxon>Bacteria</taxon>
        <taxon>Bacillati</taxon>
        <taxon>Actinomycetota</taxon>
        <taxon>Actinomycetes</taxon>
        <taxon>Kitasatosporales</taxon>
        <taxon>Streptomycetaceae</taxon>
        <taxon>Actinacidiphila</taxon>
    </lineage>
</organism>
<dbReference type="SUPFAM" id="SSF51294">
    <property type="entry name" value="Hedgehog/intein (Hint) domain"/>
    <property type="match status" value="1"/>
</dbReference>
<gene>
    <name evidence="3" type="ORF">HCN08_07985</name>
</gene>
<dbReference type="InterPro" id="IPR036844">
    <property type="entry name" value="Hint_dom_sf"/>
</dbReference>
<feature type="region of interest" description="Disordered" evidence="1">
    <location>
        <begin position="1"/>
        <end position="95"/>
    </location>
</feature>
<dbReference type="InterPro" id="IPR030934">
    <property type="entry name" value="Intein_C"/>
</dbReference>
<accession>A0ABX0ZHN2</accession>
<reference evidence="3 4" key="1">
    <citation type="submission" date="2020-03" db="EMBL/GenBank/DDBJ databases">
        <title>WGS of actinomycetes isolated from Thailand.</title>
        <authorList>
            <person name="Thawai C."/>
        </authorList>
    </citation>
    <scope>NUCLEOTIDE SEQUENCE [LARGE SCALE GENOMIC DNA]</scope>
    <source>
        <strain evidence="3 4">PRB2-1</strain>
    </source>
</reference>
<evidence type="ECO:0000259" key="2">
    <source>
        <dbReference type="SMART" id="SM00306"/>
    </source>
</evidence>
<dbReference type="SMART" id="SM00306">
    <property type="entry name" value="HintN"/>
    <property type="match status" value="1"/>
</dbReference>
<dbReference type="EMBL" id="JAATEJ010000004">
    <property type="protein sequence ID" value="NJP43340.1"/>
    <property type="molecule type" value="Genomic_DNA"/>
</dbReference>
<sequence>MDRTGAVAGPERRLPTDRAGGSPHGTPETPQDLVTAHAPPETKAAPDPAPAAPKDEAQPSHPTSGTPKEPDPEVGKKCSFDPATPVLLKNGKSKPIAEVQVGDQVESADPETGKNAGPHTVTATWVNYDTDLLDVTVQYSDGAPATLHTTANHPFWDDTTHTWTPAGNLRPGESLNTSADHHATVLAVRVTPGAADRYNLTVDQVHTYYVVAGDVPVLVHNTSDRCRIPAGQPGAGQYAPAPNRLQAGQPDSDGMLRGTNATGQTTSRGGFRVATEDSAWDNAELGPNGGRLCPTQGPNCAGEVMVAPRTPDATRDWDVSHNPSWTNRQFDPGVSREEVLDNYQEGTGLECIPCNRGGGNDDSRFG</sequence>
<keyword evidence="4" id="KW-1185">Reference proteome</keyword>
<dbReference type="CDD" id="cd00081">
    <property type="entry name" value="Hint"/>
    <property type="match status" value="1"/>
</dbReference>
<dbReference type="InterPro" id="IPR003587">
    <property type="entry name" value="Hint_dom_N"/>
</dbReference>
<evidence type="ECO:0000313" key="4">
    <source>
        <dbReference type="Proteomes" id="UP000734511"/>
    </source>
</evidence>
<dbReference type="RefSeq" id="WP_167982204.1">
    <property type="nucleotide sequence ID" value="NZ_JAATEJ010000004.1"/>
</dbReference>
<evidence type="ECO:0000313" key="3">
    <source>
        <dbReference type="EMBL" id="NJP43340.1"/>
    </source>
</evidence>
<name>A0ABX0ZHN2_9ACTN</name>
<dbReference type="Gene3D" id="2.170.16.10">
    <property type="entry name" value="Hedgehog/Intein (Hint) domain"/>
    <property type="match status" value="1"/>
</dbReference>
<dbReference type="Proteomes" id="UP000734511">
    <property type="component" value="Unassembled WGS sequence"/>
</dbReference>
<evidence type="ECO:0000256" key="1">
    <source>
        <dbReference type="SAM" id="MobiDB-lite"/>
    </source>
</evidence>
<comment type="caution">
    <text evidence="3">The sequence shown here is derived from an EMBL/GenBank/DDBJ whole genome shotgun (WGS) entry which is preliminary data.</text>
</comment>
<feature type="compositionally biased region" description="Basic and acidic residues" evidence="1">
    <location>
        <begin position="68"/>
        <end position="79"/>
    </location>
</feature>
<proteinExistence type="predicted"/>
<feature type="domain" description="Hint" evidence="2">
    <location>
        <begin position="77"/>
        <end position="179"/>
    </location>
</feature>